<evidence type="ECO:0000313" key="1">
    <source>
        <dbReference type="EMBL" id="HEW64019.1"/>
    </source>
</evidence>
<accession>A0A2J6NA74</accession>
<proteinExistence type="predicted"/>
<dbReference type="Proteomes" id="UP000652307">
    <property type="component" value="Unassembled WGS sequence"/>
</dbReference>
<dbReference type="InterPro" id="IPR036412">
    <property type="entry name" value="HAD-like_sf"/>
</dbReference>
<dbReference type="SUPFAM" id="SSF56784">
    <property type="entry name" value="HAD-like"/>
    <property type="match status" value="1"/>
</dbReference>
<dbReference type="Proteomes" id="UP000237153">
    <property type="component" value="Unassembled WGS sequence"/>
</dbReference>
<reference evidence="3 4" key="1">
    <citation type="submission" date="2018-01" db="EMBL/GenBank/DDBJ databases">
        <title>Metagenomic assembled genomes from two thermal pools in the Uzon Caldera, Kamchatka, Russia.</title>
        <authorList>
            <person name="Wilkins L."/>
            <person name="Ettinger C."/>
        </authorList>
    </citation>
    <scope>NUCLEOTIDE SEQUENCE [LARGE SCALE GENOMIC DNA]</scope>
    <source>
        <strain evidence="3">ZAV-06</strain>
    </source>
</reference>
<reference evidence="2" key="3">
    <citation type="submission" date="2020-10" db="EMBL/GenBank/DDBJ databases">
        <title>Fervidococcus fontis strain 3639Fd - the first crenarchaeon capable of growth on lipids.</title>
        <authorList>
            <person name="Kochetkova T.V."/>
            <person name="Elcheninov A.G."/>
            <person name="Toschakov S.V."/>
            <person name="Kublanov I.V."/>
        </authorList>
    </citation>
    <scope>NUCLEOTIDE SEQUENCE</scope>
    <source>
        <strain evidence="2">3639Fd</strain>
    </source>
</reference>
<dbReference type="InterPro" id="IPR023214">
    <property type="entry name" value="HAD_sf"/>
</dbReference>
<evidence type="ECO:0000313" key="4">
    <source>
        <dbReference type="Proteomes" id="UP000237153"/>
    </source>
</evidence>
<evidence type="ECO:0000313" key="3">
    <source>
        <dbReference type="EMBL" id="PMB75681.1"/>
    </source>
</evidence>
<name>A0A2J6NA74_9CREN</name>
<protein>
    <recommendedName>
        <fullName evidence="5">Phosphoserine phosphatase</fullName>
    </recommendedName>
</protein>
<comment type="caution">
    <text evidence="3">The sequence shown here is derived from an EMBL/GenBank/DDBJ whole genome shotgun (WGS) entry which is preliminary data.</text>
</comment>
<reference evidence="1" key="2">
    <citation type="journal article" date="2020" name="mSystems">
        <title>Genome- and Community-Level Interaction Insights into Carbon Utilization and Element Cycling Functions of Hydrothermarchaeota in Hydrothermal Sediment.</title>
        <authorList>
            <person name="Zhou Z."/>
            <person name="Liu Y."/>
            <person name="Xu W."/>
            <person name="Pan J."/>
            <person name="Luo Z.H."/>
            <person name="Li M."/>
        </authorList>
    </citation>
    <scope>NUCLEOTIDE SEQUENCE [LARGE SCALE GENOMIC DNA]</scope>
    <source>
        <strain evidence="1">SpSt-1261</strain>
    </source>
</reference>
<dbReference type="EMBL" id="DSFH01000046">
    <property type="protein sequence ID" value="HEW64019.1"/>
    <property type="molecule type" value="Genomic_DNA"/>
</dbReference>
<sequence>MKAFIDLDLTITSERTAFVISRSFGLEEKTRQILLSREDEYIKSIKISNLLSGIDLRGINKAVLNTKIFDCTEKLLNLLKEKGFEINIVSLAYKQPIQALFKYKLNISNVNIFAPELVVERENSKVIGVKISIGKIETPWCLNCPVCKRYIVRRNKDEFTLAIGDSIVDLCMFLEADKSILIDNGNVPCFLKNKATYVVKDLCSAIRIIENLGDKK</sequence>
<gene>
    <name evidence="3" type="ORF">C0188_02150</name>
    <name evidence="1" type="ORF">ENO39_03070</name>
    <name evidence="2" type="ORF">IOK49_03690</name>
</gene>
<dbReference type="AlphaFoldDB" id="A0A2J6NA74"/>
<evidence type="ECO:0008006" key="5">
    <source>
        <dbReference type="Google" id="ProtNLM"/>
    </source>
</evidence>
<organism evidence="3 4">
    <name type="scientific">Fervidicoccus fontis</name>
    <dbReference type="NCBI Taxonomy" id="683846"/>
    <lineage>
        <taxon>Archaea</taxon>
        <taxon>Thermoproteota</taxon>
        <taxon>Thermoprotei</taxon>
        <taxon>Fervidicoccales</taxon>
        <taxon>Fervidicoccaceae</taxon>
        <taxon>Fervidicoccus</taxon>
    </lineage>
</organism>
<dbReference type="EMBL" id="PNIM01000008">
    <property type="protein sequence ID" value="PMB75681.1"/>
    <property type="molecule type" value="Genomic_DNA"/>
</dbReference>
<evidence type="ECO:0000313" key="2">
    <source>
        <dbReference type="EMBL" id="MBE9391181.1"/>
    </source>
</evidence>
<dbReference type="RefSeq" id="WP_193803611.1">
    <property type="nucleotide sequence ID" value="NZ_DSFH01000046.1"/>
</dbReference>
<dbReference type="Gene3D" id="3.40.50.1000">
    <property type="entry name" value="HAD superfamily/HAD-like"/>
    <property type="match status" value="1"/>
</dbReference>
<dbReference type="Proteomes" id="UP000886076">
    <property type="component" value="Unassembled WGS sequence"/>
</dbReference>
<dbReference type="EMBL" id="JADEZV010000002">
    <property type="protein sequence ID" value="MBE9391181.1"/>
    <property type="molecule type" value="Genomic_DNA"/>
</dbReference>